<organism evidence="1">
    <name type="scientific">marine sediment metagenome</name>
    <dbReference type="NCBI Taxonomy" id="412755"/>
    <lineage>
        <taxon>unclassified sequences</taxon>
        <taxon>metagenomes</taxon>
        <taxon>ecological metagenomes</taxon>
    </lineage>
</organism>
<reference evidence="1" key="1">
    <citation type="journal article" date="2014" name="Front. Microbiol.">
        <title>High frequency of phylogenetically diverse reductive dehalogenase-homologous genes in deep subseafloor sedimentary metagenomes.</title>
        <authorList>
            <person name="Kawai M."/>
            <person name="Futagami T."/>
            <person name="Toyoda A."/>
            <person name="Takaki Y."/>
            <person name="Nishi S."/>
            <person name="Hori S."/>
            <person name="Arai W."/>
            <person name="Tsubouchi T."/>
            <person name="Morono Y."/>
            <person name="Uchiyama I."/>
            <person name="Ito T."/>
            <person name="Fujiyama A."/>
            <person name="Inagaki F."/>
            <person name="Takami H."/>
        </authorList>
    </citation>
    <scope>NUCLEOTIDE SEQUENCE</scope>
    <source>
        <strain evidence="1">Expedition CK06-06</strain>
    </source>
</reference>
<comment type="caution">
    <text evidence="1">The sequence shown here is derived from an EMBL/GenBank/DDBJ whole genome shotgun (WGS) entry which is preliminary data.</text>
</comment>
<evidence type="ECO:0000313" key="1">
    <source>
        <dbReference type="EMBL" id="GAI91557.1"/>
    </source>
</evidence>
<protein>
    <submittedName>
        <fullName evidence="1">Uncharacterized protein</fullName>
    </submittedName>
</protein>
<accession>X1SEX1</accession>
<dbReference type="AlphaFoldDB" id="X1SEX1"/>
<proteinExistence type="predicted"/>
<feature type="non-terminal residue" evidence="1">
    <location>
        <position position="51"/>
    </location>
</feature>
<dbReference type="EMBL" id="BARW01023081">
    <property type="protein sequence ID" value="GAI91557.1"/>
    <property type="molecule type" value="Genomic_DNA"/>
</dbReference>
<sequence>MASSAQMAAILRSIADGLLEPVATATGIPAPLVQAFVEGSTTGSVKAGKAK</sequence>
<gene>
    <name evidence="1" type="ORF">S12H4_38355</name>
</gene>
<name>X1SEX1_9ZZZZ</name>